<comment type="caution">
    <text evidence="3">The sequence shown here is derived from an EMBL/GenBank/DDBJ whole genome shotgun (WGS) entry which is preliminary data.</text>
</comment>
<feature type="compositionally biased region" description="Low complexity" evidence="1">
    <location>
        <begin position="403"/>
        <end position="414"/>
    </location>
</feature>
<dbReference type="InterPro" id="IPR009003">
    <property type="entry name" value="Peptidase_S1_PA"/>
</dbReference>
<feature type="compositionally biased region" description="Low complexity" evidence="1">
    <location>
        <begin position="481"/>
        <end position="493"/>
    </location>
</feature>
<evidence type="ECO:0000256" key="2">
    <source>
        <dbReference type="SAM" id="Phobius"/>
    </source>
</evidence>
<dbReference type="PANTHER" id="PTHR22939">
    <property type="entry name" value="SERINE PROTEASE FAMILY S1C HTRA-RELATED"/>
    <property type="match status" value="1"/>
</dbReference>
<dbReference type="EMBL" id="BSRI01000002">
    <property type="protein sequence ID" value="GLV57560.1"/>
    <property type="molecule type" value="Genomic_DNA"/>
</dbReference>
<organism evidence="3 4">
    <name type="scientific">Dictyobacter halimunensis</name>
    <dbReference type="NCBI Taxonomy" id="3026934"/>
    <lineage>
        <taxon>Bacteria</taxon>
        <taxon>Bacillati</taxon>
        <taxon>Chloroflexota</taxon>
        <taxon>Ktedonobacteria</taxon>
        <taxon>Ktedonobacterales</taxon>
        <taxon>Dictyobacteraceae</taxon>
        <taxon>Dictyobacter</taxon>
    </lineage>
</organism>
<gene>
    <name evidence="3" type="ORF">KDH_43960</name>
</gene>
<keyword evidence="4" id="KW-1185">Reference proteome</keyword>
<evidence type="ECO:0000313" key="3">
    <source>
        <dbReference type="EMBL" id="GLV57560.1"/>
    </source>
</evidence>
<dbReference type="SUPFAM" id="SSF50494">
    <property type="entry name" value="Trypsin-like serine proteases"/>
    <property type="match status" value="1"/>
</dbReference>
<accession>A0ABQ6FUU1</accession>
<evidence type="ECO:0000256" key="1">
    <source>
        <dbReference type="SAM" id="MobiDB-lite"/>
    </source>
</evidence>
<dbReference type="Gene3D" id="2.40.10.120">
    <property type="match status" value="1"/>
</dbReference>
<keyword evidence="2" id="KW-1133">Transmembrane helix</keyword>
<dbReference type="InterPro" id="IPR043504">
    <property type="entry name" value="Peptidase_S1_PA_chymotrypsin"/>
</dbReference>
<feature type="compositionally biased region" description="Basic and acidic residues" evidence="1">
    <location>
        <begin position="573"/>
        <end position="591"/>
    </location>
</feature>
<feature type="region of interest" description="Disordered" evidence="1">
    <location>
        <begin position="403"/>
        <end position="591"/>
    </location>
</feature>
<evidence type="ECO:0008006" key="5">
    <source>
        <dbReference type="Google" id="ProtNLM"/>
    </source>
</evidence>
<feature type="transmembrane region" description="Helical" evidence="2">
    <location>
        <begin position="357"/>
        <end position="381"/>
    </location>
</feature>
<evidence type="ECO:0000313" key="4">
    <source>
        <dbReference type="Proteomes" id="UP001344906"/>
    </source>
</evidence>
<dbReference type="Gene3D" id="2.40.10.10">
    <property type="entry name" value="Trypsin-like serine proteases"/>
    <property type="match status" value="1"/>
</dbReference>
<dbReference type="Proteomes" id="UP001344906">
    <property type="component" value="Unassembled WGS sequence"/>
</dbReference>
<dbReference type="Pfam" id="PF13365">
    <property type="entry name" value="Trypsin_2"/>
    <property type="match status" value="1"/>
</dbReference>
<feature type="compositionally biased region" description="Basic and acidic residues" evidence="1">
    <location>
        <begin position="515"/>
        <end position="547"/>
    </location>
</feature>
<proteinExistence type="predicted"/>
<reference evidence="3 4" key="1">
    <citation type="submission" date="2023-02" db="EMBL/GenBank/DDBJ databases">
        <title>Dictyobacter halimunensis sp. nov., a new member of the class Ktedonobacteria from forest soil in a geothermal area.</title>
        <authorList>
            <person name="Rachmania M.K."/>
            <person name="Ningsih F."/>
            <person name="Sakai Y."/>
            <person name="Yabe S."/>
            <person name="Yokota A."/>
            <person name="Sjamsuridzal W."/>
        </authorList>
    </citation>
    <scope>NUCLEOTIDE SEQUENCE [LARGE SCALE GENOMIC DNA]</scope>
    <source>
        <strain evidence="3 4">S3.2.2.5</strain>
    </source>
</reference>
<dbReference type="PANTHER" id="PTHR22939:SF129">
    <property type="entry name" value="SERINE PROTEASE HTRA2, MITOCHONDRIAL"/>
    <property type="match status" value="1"/>
</dbReference>
<keyword evidence="2" id="KW-0472">Membrane</keyword>
<keyword evidence="2" id="KW-0812">Transmembrane</keyword>
<sequence>MAKPAVVRIITTVGGRLSVQFTDTQSATFPLDGGYYDLKLSGSGTFISSHGDILTADHVIQPPRDKSMDDVLQMTAAQDVADYINMNFHPQTPYSSQDAYSNMAFGIFRTQSTYQSPKSEVFLSKDYAGVINANQLSDVSSDFHAQVDKVEQESAVDQRDVAIIHVNMEDTPSVQLDDSSNVSQQDELTIIGFPGNGDLGDPTKPDPTTYLTSSVNKIYVSAIKEHVIQVGGNVEHGDSGGPALDSHGNVVGVVSFYNEDAQTPIGTSFLQASSSAKELITNLKIDTKPGKFQTAWEQAFNQYTSTGAGHWHQAYADFQKLQKAYPSFQAVNPFLDYASQQARHEQMPQPAQNNTTALLITAAIIFVIVIALAVLAGLWFARRRKKPQPAYQYGNQYNNQYSAQAPQSYSQTSQNPGSPYAYQPSAQSEQAGAGSWPQPYTAPSSIATAEKTDRRSDSQPSRPPEFESPQTPEPALPWSPATPTAVSATPAFPQESINPQEQANLAWGSPVAAEPTERQPRNGADNRLHVKRMKTDSSLEEKFKDWPTDLQNYYASPEQGPQEVDQVPFPLDKPQDQSEPGEKHEATDKMPAIAKERSNVLTNVDAGSFYTQENA</sequence>
<name>A0ABQ6FUU1_9CHLR</name>
<protein>
    <recommendedName>
        <fullName evidence="5">Peptidase S1 domain-containing protein</fullName>
    </recommendedName>
</protein>